<comment type="caution">
    <text evidence="2">The sequence shown here is derived from an EMBL/GenBank/DDBJ whole genome shotgun (WGS) entry which is preliminary data.</text>
</comment>
<reference evidence="2" key="1">
    <citation type="submission" date="2020-01" db="EMBL/GenBank/DDBJ databases">
        <title>Muricauda ochracea sp. nov., isolated from a tidal flat of Garorim bay in Korea.</title>
        <authorList>
            <person name="Kim D."/>
            <person name="Yoo Y."/>
            <person name="Kim J.-J."/>
        </authorList>
    </citation>
    <scope>NUCLEOTIDE SEQUENCE</scope>
    <source>
        <strain evidence="2">JGD-17</strain>
    </source>
</reference>
<name>A0A964TCK5_9FLAO</name>
<evidence type="ECO:0000313" key="3">
    <source>
        <dbReference type="Proteomes" id="UP000667650"/>
    </source>
</evidence>
<dbReference type="InterPro" id="IPR031493">
    <property type="entry name" value="Zinc_ribbon_15"/>
</dbReference>
<sequence length="78" mass="9181">MILFFGTRPGKKESKMLKRVACPHCNQTGTMTVVSQPNYAHLFWIPIFTIKTEQFAECSHCKRVFYKEEFTKEMEQAM</sequence>
<gene>
    <name evidence="2" type="ORF">GTQ34_10535</name>
</gene>
<protein>
    <submittedName>
        <fullName evidence="2">Zinc-ribbon domain-containing protein</fullName>
    </submittedName>
</protein>
<organism evidence="2 3">
    <name type="scientific">Flagellimonas ochracea</name>
    <dbReference type="NCBI Taxonomy" id="2696472"/>
    <lineage>
        <taxon>Bacteria</taxon>
        <taxon>Pseudomonadati</taxon>
        <taxon>Bacteroidota</taxon>
        <taxon>Flavobacteriia</taxon>
        <taxon>Flavobacteriales</taxon>
        <taxon>Flavobacteriaceae</taxon>
        <taxon>Flagellimonas</taxon>
    </lineage>
</organism>
<dbReference type="EMBL" id="JAAABI010000003">
    <property type="protein sequence ID" value="NAY92357.1"/>
    <property type="molecule type" value="Genomic_DNA"/>
</dbReference>
<proteinExistence type="predicted"/>
<accession>A0A964TCK5</accession>
<feature type="domain" description="Zinc-ribbon 15" evidence="1">
    <location>
        <begin position="20"/>
        <end position="69"/>
    </location>
</feature>
<evidence type="ECO:0000313" key="2">
    <source>
        <dbReference type="EMBL" id="NAY92357.1"/>
    </source>
</evidence>
<evidence type="ECO:0000259" key="1">
    <source>
        <dbReference type="Pfam" id="PF17032"/>
    </source>
</evidence>
<dbReference type="AlphaFoldDB" id="A0A964TCK5"/>
<dbReference type="Proteomes" id="UP000667650">
    <property type="component" value="Unassembled WGS sequence"/>
</dbReference>
<dbReference type="Pfam" id="PF17032">
    <property type="entry name" value="Zn_ribbon_15"/>
    <property type="match status" value="1"/>
</dbReference>
<keyword evidence="3" id="KW-1185">Reference proteome</keyword>